<dbReference type="Pfam" id="PF22435">
    <property type="entry name" value="MRM3-like_sub_bind"/>
    <property type="match status" value="1"/>
</dbReference>
<name>A0A220U4N0_9BACI</name>
<keyword evidence="3 5" id="KW-0808">Transferase</keyword>
<dbReference type="Gene3D" id="3.30.1330.30">
    <property type="match status" value="1"/>
</dbReference>
<dbReference type="Gene3D" id="3.40.1280.10">
    <property type="match status" value="1"/>
</dbReference>
<gene>
    <name evidence="5" type="ORF">CFK37_13105</name>
</gene>
<dbReference type="SMART" id="SM00967">
    <property type="entry name" value="SpoU_sub_bind"/>
    <property type="match status" value="1"/>
</dbReference>
<keyword evidence="6" id="KW-1185">Reference proteome</keyword>
<protein>
    <submittedName>
        <fullName evidence="5">RNA methyltransferase</fullName>
    </submittedName>
</protein>
<dbReference type="InterPro" id="IPR053888">
    <property type="entry name" value="MRM3-like_sub_bind"/>
</dbReference>
<evidence type="ECO:0000313" key="6">
    <source>
        <dbReference type="Proteomes" id="UP000198312"/>
    </source>
</evidence>
<dbReference type="GO" id="GO:0005737">
    <property type="term" value="C:cytoplasm"/>
    <property type="evidence" value="ECO:0007669"/>
    <property type="project" value="UniProtKB-ARBA"/>
</dbReference>
<dbReference type="InterPro" id="IPR029026">
    <property type="entry name" value="tRNA_m1G_MTases_N"/>
</dbReference>
<dbReference type="GO" id="GO:0008173">
    <property type="term" value="F:RNA methyltransferase activity"/>
    <property type="evidence" value="ECO:0007669"/>
    <property type="project" value="InterPro"/>
</dbReference>
<sequence>MLTSVKNAQVKNWAKLKMKKFRMKTGMFLVEGEHLVTEVHHSNWEIEQIIVQNGMDAPEFAFDYSITIVAENVFQHITDTRTPQGIAAIVKMKEQEWVDPHTVLLIDSVQDPGNLGTMIRTADAVGFDAVIVGGKSVDLYNEKTVRSTQGSLFHIPVFQEKLSVKIPPLKEKGFAVWATTLDQAMSYKDVPVTSKVALLVGNEGNGVDGSLLDLADYNVKIPIHGQAESLNVSVAAGILMYHIKG</sequence>
<evidence type="ECO:0000259" key="4">
    <source>
        <dbReference type="SMART" id="SM00967"/>
    </source>
</evidence>
<reference evidence="5 6" key="1">
    <citation type="submission" date="2017-07" db="EMBL/GenBank/DDBJ databases">
        <title>Virgibacillus sp. LM2416.</title>
        <authorList>
            <person name="Tak E.J."/>
            <person name="Bae J.-W."/>
        </authorList>
    </citation>
    <scope>NUCLEOTIDE SEQUENCE [LARGE SCALE GENOMIC DNA]</scope>
    <source>
        <strain evidence="5 6">LM2416</strain>
    </source>
</reference>
<dbReference type="InterPro" id="IPR001537">
    <property type="entry name" value="SpoU_MeTrfase"/>
</dbReference>
<keyword evidence="2 5" id="KW-0489">Methyltransferase</keyword>
<evidence type="ECO:0000256" key="2">
    <source>
        <dbReference type="ARBA" id="ARBA00022603"/>
    </source>
</evidence>
<dbReference type="OrthoDB" id="9794400at2"/>
<dbReference type="SUPFAM" id="SSF75217">
    <property type="entry name" value="alpha/beta knot"/>
    <property type="match status" value="1"/>
</dbReference>
<dbReference type="InterPro" id="IPR029028">
    <property type="entry name" value="Alpha/beta_knot_MTases"/>
</dbReference>
<evidence type="ECO:0000256" key="1">
    <source>
        <dbReference type="ARBA" id="ARBA00007228"/>
    </source>
</evidence>
<accession>A0A220U4N0</accession>
<organism evidence="5 6">
    <name type="scientific">Virgibacillus phasianinus</name>
    <dbReference type="NCBI Taxonomy" id="2017483"/>
    <lineage>
        <taxon>Bacteria</taxon>
        <taxon>Bacillati</taxon>
        <taxon>Bacillota</taxon>
        <taxon>Bacilli</taxon>
        <taxon>Bacillales</taxon>
        <taxon>Bacillaceae</taxon>
        <taxon>Virgibacillus</taxon>
    </lineage>
</organism>
<dbReference type="PANTHER" id="PTHR43191">
    <property type="entry name" value="RRNA METHYLTRANSFERASE 3"/>
    <property type="match status" value="1"/>
</dbReference>
<evidence type="ECO:0000313" key="5">
    <source>
        <dbReference type="EMBL" id="ASK63015.1"/>
    </source>
</evidence>
<dbReference type="Pfam" id="PF00588">
    <property type="entry name" value="SpoU_methylase"/>
    <property type="match status" value="1"/>
</dbReference>
<dbReference type="SUPFAM" id="SSF55315">
    <property type="entry name" value="L30e-like"/>
    <property type="match status" value="1"/>
</dbReference>
<dbReference type="PANTHER" id="PTHR43191:SF2">
    <property type="entry name" value="RRNA METHYLTRANSFERASE 3, MITOCHONDRIAL"/>
    <property type="match status" value="1"/>
</dbReference>
<dbReference type="GO" id="GO:0006396">
    <property type="term" value="P:RNA processing"/>
    <property type="evidence" value="ECO:0007669"/>
    <property type="project" value="InterPro"/>
</dbReference>
<dbReference type="Proteomes" id="UP000198312">
    <property type="component" value="Chromosome"/>
</dbReference>
<feature type="domain" description="RNA 2-O ribose methyltransferase substrate binding" evidence="4">
    <location>
        <begin position="29"/>
        <end position="96"/>
    </location>
</feature>
<comment type="similarity">
    <text evidence="1">Belongs to the class IV-like SAM-binding methyltransferase superfamily. RNA methyltransferase TrmH family.</text>
</comment>
<dbReference type="EMBL" id="CP022315">
    <property type="protein sequence ID" value="ASK63015.1"/>
    <property type="molecule type" value="Genomic_DNA"/>
</dbReference>
<dbReference type="InterPro" id="IPR013123">
    <property type="entry name" value="SpoU_subst-bd"/>
</dbReference>
<dbReference type="CDD" id="cd18095">
    <property type="entry name" value="SpoU-like_rRNA-MTase"/>
    <property type="match status" value="1"/>
</dbReference>
<proteinExistence type="inferred from homology"/>
<dbReference type="InterPro" id="IPR051259">
    <property type="entry name" value="rRNA_Methyltransferase"/>
</dbReference>
<dbReference type="GO" id="GO:0003723">
    <property type="term" value="F:RNA binding"/>
    <property type="evidence" value="ECO:0007669"/>
    <property type="project" value="InterPro"/>
</dbReference>
<evidence type="ECO:0000256" key="3">
    <source>
        <dbReference type="ARBA" id="ARBA00022679"/>
    </source>
</evidence>
<dbReference type="GO" id="GO:0032259">
    <property type="term" value="P:methylation"/>
    <property type="evidence" value="ECO:0007669"/>
    <property type="project" value="UniProtKB-KW"/>
</dbReference>
<dbReference type="InterPro" id="IPR029064">
    <property type="entry name" value="Ribosomal_eL30-like_sf"/>
</dbReference>
<dbReference type="AlphaFoldDB" id="A0A220U4N0"/>
<dbReference type="RefSeq" id="WP_089062274.1">
    <property type="nucleotide sequence ID" value="NZ_CP022315.1"/>
</dbReference>
<dbReference type="KEGG" id="vil:CFK37_13105"/>